<sequence>MKRFLKIRAKVKFFGEKGNEKGELRLYNKMRIMNRHIFQNILFLLLAIGCTKEPIKTIQNTLIIQGENVARFNTSRNTLNEGLPAGSTLTFYSQGGIHADELPLSYNGSNWEGENLPEWKDSQQPAVSCSFCPPLYRNHQSFYQDGFLCDQLYAKATTNYGENIHLSFQHLFARIVFNVSSKLNNQISLIEFTPSLSVTGINPDSGEMSYQDTASPMQMEQNEDGIYSFLVPPTTLSIHIQIYTAAGEDYESQLEEHAFSSGYEYICSIKQDGENPGISTVEDFIAFTHLINGEVYENRSLEEFGEKKGETTTYYLLNDLTFTEEESTQVQMIGKYKKGDSTGKGLFNDVFDGKGHSLNNLRFEQTVDGSYYAGLFSGISATGAVKNLFLKQAVYNKQTDTKNAAFLAGINRGEISNCALRDCTIETIRSDSDLGCLTGWNEGTIVNCHIDNVWMKNESLQGNAITRYNQGGKIINCAITNCNFSKAKNRSGLICSITKNGEILNCYLKGNTSKNHAICLQTENTNIRCCYYPYGDTREPVGNNYVSAPSDSIMQYGSQQSITEDNLYQILNQWVRDSGAKLYPESSFLLWEKGETLPAILVSP</sequence>
<dbReference type="EMBL" id="QRQK01000002">
    <property type="protein sequence ID" value="RHN00395.1"/>
    <property type="molecule type" value="Genomic_DNA"/>
</dbReference>
<reference evidence="1 2" key="1">
    <citation type="submission" date="2018-08" db="EMBL/GenBank/DDBJ databases">
        <title>A genome reference for cultivated species of the human gut microbiota.</title>
        <authorList>
            <person name="Zou Y."/>
            <person name="Xue W."/>
            <person name="Luo G."/>
        </authorList>
    </citation>
    <scope>NUCLEOTIDE SEQUENCE [LARGE SCALE GENOMIC DNA]</scope>
    <source>
        <strain evidence="1 2">AF31-28B-AC</strain>
    </source>
</reference>
<comment type="caution">
    <text evidence="1">The sequence shown here is derived from an EMBL/GenBank/DDBJ whole genome shotgun (WGS) entry which is preliminary data.</text>
</comment>
<proteinExistence type="predicted"/>
<dbReference type="InterPro" id="IPR011050">
    <property type="entry name" value="Pectin_lyase_fold/virulence"/>
</dbReference>
<protein>
    <recommendedName>
        <fullName evidence="3">Fimbrillin family protein</fullName>
    </recommendedName>
</protein>
<dbReference type="InterPro" id="IPR025049">
    <property type="entry name" value="Mfa-like_1"/>
</dbReference>
<dbReference type="AlphaFoldDB" id="A0A415TGH2"/>
<dbReference type="SUPFAM" id="SSF51126">
    <property type="entry name" value="Pectin lyase-like"/>
    <property type="match status" value="1"/>
</dbReference>
<gene>
    <name evidence="1" type="ORF">DWZ34_01515</name>
</gene>
<name>A0A415TGH2_9BACT</name>
<evidence type="ECO:0000313" key="2">
    <source>
        <dbReference type="Proteomes" id="UP000285109"/>
    </source>
</evidence>
<accession>A0A415TGH2</accession>
<dbReference type="Proteomes" id="UP000285109">
    <property type="component" value="Unassembled WGS sequence"/>
</dbReference>
<evidence type="ECO:0000313" key="1">
    <source>
        <dbReference type="EMBL" id="RHN00395.1"/>
    </source>
</evidence>
<evidence type="ECO:0008006" key="3">
    <source>
        <dbReference type="Google" id="ProtNLM"/>
    </source>
</evidence>
<dbReference type="Pfam" id="PF13149">
    <property type="entry name" value="Mfa_like_1"/>
    <property type="match status" value="1"/>
</dbReference>
<organism evidence="1 2">
    <name type="scientific">Phocaeicola plebeius</name>
    <dbReference type="NCBI Taxonomy" id="310297"/>
    <lineage>
        <taxon>Bacteria</taxon>
        <taxon>Pseudomonadati</taxon>
        <taxon>Bacteroidota</taxon>
        <taxon>Bacteroidia</taxon>
        <taxon>Bacteroidales</taxon>
        <taxon>Bacteroidaceae</taxon>
        <taxon>Phocaeicola</taxon>
    </lineage>
</organism>